<reference evidence="2" key="1">
    <citation type="submission" date="2022-01" db="EMBL/GenBank/DDBJ databases">
        <title>Whole genome-based taxonomy of the Shewanellaceae.</title>
        <authorList>
            <person name="Martin-Rodriguez A.J."/>
        </authorList>
    </citation>
    <scope>NUCLEOTIDE SEQUENCE</scope>
    <source>
        <strain evidence="2">DSM 16422</strain>
    </source>
</reference>
<dbReference type="AlphaFoldDB" id="A0A9X2CHN7"/>
<protein>
    <submittedName>
        <fullName evidence="2">Exopolyphosphatase</fullName>
    </submittedName>
</protein>
<organism evidence="2 3">
    <name type="scientific">Shewanella gaetbuli</name>
    <dbReference type="NCBI Taxonomy" id="220752"/>
    <lineage>
        <taxon>Bacteria</taxon>
        <taxon>Pseudomonadati</taxon>
        <taxon>Pseudomonadota</taxon>
        <taxon>Gammaproteobacteria</taxon>
        <taxon>Alteromonadales</taxon>
        <taxon>Shewanellaceae</taxon>
        <taxon>Shewanella</taxon>
    </lineage>
</organism>
<evidence type="ECO:0000259" key="1">
    <source>
        <dbReference type="Pfam" id="PF02541"/>
    </source>
</evidence>
<dbReference type="PANTHER" id="PTHR30005">
    <property type="entry name" value="EXOPOLYPHOSPHATASE"/>
    <property type="match status" value="1"/>
</dbReference>
<dbReference type="InterPro" id="IPR050273">
    <property type="entry name" value="GppA/Ppx_hydrolase"/>
</dbReference>
<accession>A0A9X2CHN7</accession>
<dbReference type="EMBL" id="JAKIKP010000011">
    <property type="protein sequence ID" value="MCL1143718.1"/>
    <property type="molecule type" value="Genomic_DNA"/>
</dbReference>
<evidence type="ECO:0000313" key="3">
    <source>
        <dbReference type="Proteomes" id="UP001139333"/>
    </source>
</evidence>
<feature type="domain" description="Ppx/GppA phosphatase N-terminal" evidence="1">
    <location>
        <begin position="22"/>
        <end position="304"/>
    </location>
</feature>
<comment type="caution">
    <text evidence="2">The sequence shown here is derived from an EMBL/GenBank/DDBJ whole genome shotgun (WGS) entry which is preliminary data.</text>
</comment>
<sequence>MQQVAKPPYAAITLGSNSFNMLVAHTVAGKPHIIAKYKRKVRLAEGIGENGMLSDDVMQRGLDCLAMFQQMLQQHQIHADDVAIIATATLRVIANAELFQQKAFTILPYPIEIISGLREAELIYQGMVATTPGAGKRLVIDIGGASTEFIVGEGCKVRFKTSVPMGGVLFNQQYFAQAPFSLDNFTRAKQAVSDALADNLVTLKQLGWDSVLGASGVVQSVVCLLKARQQAPVITLAVLTGLRDEVLAQSDMQLSDIKGLNAEQAPTFSSGIAILLALFELLSIEQLHIAGGALREGVLQTLADKQRF</sequence>
<dbReference type="CDD" id="cd24053">
    <property type="entry name" value="ASKHA_NBD_EcPPX-GppA-like"/>
    <property type="match status" value="1"/>
</dbReference>
<dbReference type="Pfam" id="PF02541">
    <property type="entry name" value="Ppx-GppA"/>
    <property type="match status" value="1"/>
</dbReference>
<dbReference type="GO" id="GO:0008894">
    <property type="term" value="F:guanosine-5'-triphosphate,3'-diphosphate diphosphatase activity"/>
    <property type="evidence" value="ECO:0007669"/>
    <property type="project" value="TreeGrafter"/>
</dbReference>
<gene>
    <name evidence="2" type="ORF">L2672_13630</name>
</gene>
<name>A0A9X2CHN7_9GAMM</name>
<dbReference type="Proteomes" id="UP001139333">
    <property type="component" value="Unassembled WGS sequence"/>
</dbReference>
<proteinExistence type="predicted"/>
<dbReference type="InterPro" id="IPR043129">
    <property type="entry name" value="ATPase_NBD"/>
</dbReference>
<dbReference type="InterPro" id="IPR003695">
    <property type="entry name" value="Ppx_GppA_N"/>
</dbReference>
<dbReference type="GO" id="GO:0015949">
    <property type="term" value="P:nucleobase-containing small molecule interconversion"/>
    <property type="evidence" value="ECO:0007669"/>
    <property type="project" value="TreeGrafter"/>
</dbReference>
<keyword evidence="3" id="KW-1185">Reference proteome</keyword>
<dbReference type="SUPFAM" id="SSF53067">
    <property type="entry name" value="Actin-like ATPase domain"/>
    <property type="match status" value="2"/>
</dbReference>
<evidence type="ECO:0000313" key="2">
    <source>
        <dbReference type="EMBL" id="MCL1143718.1"/>
    </source>
</evidence>
<dbReference type="PANTHER" id="PTHR30005:SF0">
    <property type="entry name" value="RETROGRADE REGULATION PROTEIN 2"/>
    <property type="match status" value="1"/>
</dbReference>
<dbReference type="Gene3D" id="3.30.420.150">
    <property type="entry name" value="Exopolyphosphatase. Domain 2"/>
    <property type="match status" value="1"/>
</dbReference>
<dbReference type="RefSeq" id="WP_248996389.1">
    <property type="nucleotide sequence ID" value="NZ_JAKIKP010000011.1"/>
</dbReference>
<dbReference type="Gene3D" id="3.30.420.40">
    <property type="match status" value="1"/>
</dbReference>